<evidence type="ECO:0000313" key="3">
    <source>
        <dbReference type="EMBL" id="QJH93592.1"/>
    </source>
</evidence>
<dbReference type="AlphaFoldDB" id="A0A6H1Z9N1"/>
<dbReference type="EMBL" id="MT141577">
    <property type="protein sequence ID" value="QJA67876.1"/>
    <property type="molecule type" value="Genomic_DNA"/>
</dbReference>
<evidence type="ECO:0000313" key="4">
    <source>
        <dbReference type="EMBL" id="QJI04526.1"/>
    </source>
</evidence>
<accession>A0A6H1Z9N1</accession>
<reference evidence="1" key="1">
    <citation type="submission" date="2020-03" db="EMBL/GenBank/DDBJ databases">
        <title>The deep terrestrial virosphere.</title>
        <authorList>
            <person name="Holmfeldt K."/>
            <person name="Nilsson E."/>
            <person name="Simone D."/>
            <person name="Lopez-Fernandez M."/>
            <person name="Wu X."/>
            <person name="de Brujin I."/>
            <person name="Lundin D."/>
            <person name="Andersson A."/>
            <person name="Bertilsson S."/>
            <person name="Dopson M."/>
        </authorList>
    </citation>
    <scope>NUCLEOTIDE SEQUENCE</scope>
    <source>
        <strain evidence="4">MM415A00093</strain>
        <strain evidence="2">MM415B00143</strain>
        <strain evidence="1">TM448A00087</strain>
        <strain evidence="3">TM448B00099</strain>
    </source>
</reference>
<proteinExistence type="predicted"/>
<dbReference type="EMBL" id="MT144589">
    <property type="protein sequence ID" value="QJH93592.1"/>
    <property type="molecule type" value="Genomic_DNA"/>
</dbReference>
<dbReference type="EMBL" id="MT145187">
    <property type="protein sequence ID" value="QJI04526.1"/>
    <property type="molecule type" value="Genomic_DNA"/>
</dbReference>
<protein>
    <submittedName>
        <fullName evidence="1">Uncharacterized protein</fullName>
    </submittedName>
</protein>
<evidence type="ECO:0000313" key="2">
    <source>
        <dbReference type="EMBL" id="QJA67876.1"/>
    </source>
</evidence>
<name>A0A6H1Z9N1_9ZZZZ</name>
<evidence type="ECO:0000313" key="1">
    <source>
        <dbReference type="EMBL" id="QJA44151.1"/>
    </source>
</evidence>
<organism evidence="1">
    <name type="scientific">viral metagenome</name>
    <dbReference type="NCBI Taxonomy" id="1070528"/>
    <lineage>
        <taxon>unclassified sequences</taxon>
        <taxon>metagenomes</taxon>
        <taxon>organismal metagenomes</taxon>
    </lineage>
</organism>
<sequence length="67" mass="8015">MTESWRKFPNRSPKVDSSDELADVYAKAYRDWLMGRKEQKERPEIPEGLGRLKAQMIRYRIRDQISS</sequence>
<gene>
    <name evidence="4" type="ORF">MM415A00093_0019</name>
    <name evidence="2" type="ORF">MM415B00143_0027</name>
    <name evidence="1" type="ORF">TM448A00087_0084</name>
    <name evidence="3" type="ORF">TM448B00099_0068</name>
</gene>
<dbReference type="EMBL" id="MT143973">
    <property type="protein sequence ID" value="QJA44151.1"/>
    <property type="molecule type" value="Genomic_DNA"/>
</dbReference>